<reference evidence="1" key="2">
    <citation type="journal article" date="2015" name="Fish Shellfish Immunol.">
        <title>Early steps in the European eel (Anguilla anguilla)-Vibrio vulnificus interaction in the gills: Role of the RtxA13 toxin.</title>
        <authorList>
            <person name="Callol A."/>
            <person name="Pajuelo D."/>
            <person name="Ebbesson L."/>
            <person name="Teles M."/>
            <person name="MacKenzie S."/>
            <person name="Amaro C."/>
        </authorList>
    </citation>
    <scope>NUCLEOTIDE SEQUENCE</scope>
</reference>
<dbReference type="EMBL" id="GBXM01053399">
    <property type="protein sequence ID" value="JAH55178.1"/>
    <property type="molecule type" value="Transcribed_RNA"/>
</dbReference>
<dbReference type="AlphaFoldDB" id="A0A0E9TR15"/>
<protein>
    <submittedName>
        <fullName evidence="1">Uncharacterized protein</fullName>
    </submittedName>
</protein>
<reference evidence="1" key="1">
    <citation type="submission" date="2014-11" db="EMBL/GenBank/DDBJ databases">
        <authorList>
            <person name="Amaro Gonzalez C."/>
        </authorList>
    </citation>
    <scope>NUCLEOTIDE SEQUENCE</scope>
</reference>
<evidence type="ECO:0000313" key="1">
    <source>
        <dbReference type="EMBL" id="JAH55178.1"/>
    </source>
</evidence>
<name>A0A0E9TR15_ANGAN</name>
<sequence>MSFVSHLVCSLRKNRSRQLFLFNVIRIIYTSNFIYHVCSDIFCSINVLLD</sequence>
<accession>A0A0E9TR15</accession>
<organism evidence="1">
    <name type="scientific">Anguilla anguilla</name>
    <name type="common">European freshwater eel</name>
    <name type="synonym">Muraena anguilla</name>
    <dbReference type="NCBI Taxonomy" id="7936"/>
    <lineage>
        <taxon>Eukaryota</taxon>
        <taxon>Metazoa</taxon>
        <taxon>Chordata</taxon>
        <taxon>Craniata</taxon>
        <taxon>Vertebrata</taxon>
        <taxon>Euteleostomi</taxon>
        <taxon>Actinopterygii</taxon>
        <taxon>Neopterygii</taxon>
        <taxon>Teleostei</taxon>
        <taxon>Anguilliformes</taxon>
        <taxon>Anguillidae</taxon>
        <taxon>Anguilla</taxon>
    </lineage>
</organism>
<proteinExistence type="predicted"/>